<feature type="transmembrane region" description="Helical" evidence="1">
    <location>
        <begin position="12"/>
        <end position="32"/>
    </location>
</feature>
<dbReference type="SUPFAM" id="SSF52266">
    <property type="entry name" value="SGNH hydrolase"/>
    <property type="match status" value="1"/>
</dbReference>
<proteinExistence type="predicted"/>
<keyword evidence="4" id="KW-1185">Reference proteome</keyword>
<dbReference type="GO" id="GO:0016787">
    <property type="term" value="F:hydrolase activity"/>
    <property type="evidence" value="ECO:0007669"/>
    <property type="project" value="UniProtKB-KW"/>
</dbReference>
<sequence length="226" mass="23011">MTPGTVVRRVAAARVPALLFALAVIVALVVGYRSMRPVEWPVDPVRIAVIGDTLSAGPGDGDPWPTLLAAATGAAVTNVSVPAAGYFTAAGALGTFAAQVSRAGAAKPQVIVVVGGLFDVDRPEPLIRRAAGDLFAAIAAAVPAARLIVVGPIWSVVPVPDSVRRVDRAVSGAASDLGVPYVPLVYETWLTGAGMVHDDGQPTEAGQQRLAGGLADALRAEGVRLD</sequence>
<keyword evidence="1" id="KW-0812">Transmembrane</keyword>
<keyword evidence="1" id="KW-0472">Membrane</keyword>
<evidence type="ECO:0000259" key="2">
    <source>
        <dbReference type="Pfam" id="PF13472"/>
    </source>
</evidence>
<dbReference type="InterPro" id="IPR013830">
    <property type="entry name" value="SGNH_hydro"/>
</dbReference>
<organism evidence="3 4">
    <name type="scientific">Skermania pinensis</name>
    <dbReference type="NCBI Taxonomy" id="39122"/>
    <lineage>
        <taxon>Bacteria</taxon>
        <taxon>Bacillati</taxon>
        <taxon>Actinomycetota</taxon>
        <taxon>Actinomycetes</taxon>
        <taxon>Mycobacteriales</taxon>
        <taxon>Gordoniaceae</taxon>
        <taxon>Skermania</taxon>
    </lineage>
</organism>
<dbReference type="RefSeq" id="WP_066471636.1">
    <property type="nucleotide sequence ID" value="NZ_CBCRUZ010000001.1"/>
</dbReference>
<dbReference type="EMBL" id="CP079105">
    <property type="protein sequence ID" value="QXQ15220.1"/>
    <property type="molecule type" value="Genomic_DNA"/>
</dbReference>
<evidence type="ECO:0000313" key="3">
    <source>
        <dbReference type="EMBL" id="QXQ15220.1"/>
    </source>
</evidence>
<dbReference type="Gene3D" id="3.40.50.1110">
    <property type="entry name" value="SGNH hydrolase"/>
    <property type="match status" value="1"/>
</dbReference>
<evidence type="ECO:0000256" key="1">
    <source>
        <dbReference type="SAM" id="Phobius"/>
    </source>
</evidence>
<name>A0ABX8SBH3_9ACTN</name>
<feature type="domain" description="SGNH hydrolase-type esterase" evidence="2">
    <location>
        <begin position="49"/>
        <end position="209"/>
    </location>
</feature>
<gene>
    <name evidence="3" type="ORF">KV203_07810</name>
</gene>
<protein>
    <submittedName>
        <fullName evidence="3">SGNH/GDSL hydrolase family protein</fullName>
    </submittedName>
</protein>
<dbReference type="InterPro" id="IPR036514">
    <property type="entry name" value="SGNH_hydro_sf"/>
</dbReference>
<evidence type="ECO:0000313" key="4">
    <source>
        <dbReference type="Proteomes" id="UP000887023"/>
    </source>
</evidence>
<accession>A0ABX8SBH3</accession>
<dbReference type="Pfam" id="PF13472">
    <property type="entry name" value="Lipase_GDSL_2"/>
    <property type="match status" value="1"/>
</dbReference>
<reference evidence="3" key="1">
    <citation type="submission" date="2021-07" db="EMBL/GenBank/DDBJ databases">
        <title>Candidatus Kaistella beijingensis sp. nov. isolated from a municipal wastewater treatment plant is involved in sludge foaming.</title>
        <authorList>
            <person name="Song Y."/>
            <person name="Liu S.-J."/>
        </authorList>
    </citation>
    <scope>NUCLEOTIDE SEQUENCE</scope>
    <source>
        <strain evidence="3">DSM 43998</strain>
    </source>
</reference>
<keyword evidence="3" id="KW-0378">Hydrolase</keyword>
<keyword evidence="1" id="KW-1133">Transmembrane helix</keyword>
<dbReference type="Proteomes" id="UP000887023">
    <property type="component" value="Chromosome"/>
</dbReference>